<sequence length="475" mass="52899">MDRPRHSSKPSTPLPTRDPSLPYGMADVKSIITQSDIKRIVNEYAMERGFEPLSKDRANLPPVNMVAFSESILEAGVAWLLHPFFVEILDYFGIAPLQLTPNGWIILTCFYIAFKEAVGRAPTAREVLYVYSFQHNSSFRDCYYFHKKVTFDASVVGVLSNAGKHWKENFFFVSKKDGVQEVFQMPTARPPHPYVGDKLKVDRLYSVPLPPSEVEEAARDDVGSGHASSQALEGEVDPNTPVYLENAPLSTFTEIGGDHLMEEDPRATMRLWPPICLLTLTLMIFTLIKPLPSLRVVWARHLHLRQRTCLGSSLMPPIILVRSNNIFFQLPNALGKLESAKEERDRLSALLASHEACIQELEGELVATGEAQKQAAEALAAHGDYKLAFDLSLEEVIREPDDAYDGLHPATGSTSSGVQRSMPVALQCHPCGPTCTFQEGLLMRYGLRILPTPPHSAFSLNFAPGRVEGFQYEAM</sequence>
<accession>A0A803PB44</accession>
<dbReference type="EnsemblPlants" id="evm.model.03.955">
    <property type="protein sequence ID" value="cds.evm.model.03.955"/>
    <property type="gene ID" value="evm.TU.03.955"/>
</dbReference>
<evidence type="ECO:0000313" key="4">
    <source>
        <dbReference type="EnsemblPlants" id="cds.evm.model.03.955"/>
    </source>
</evidence>
<keyword evidence="5" id="KW-1185">Reference proteome</keyword>
<name>A0A803PB44_CANSA</name>
<proteinExistence type="predicted"/>
<keyword evidence="1" id="KW-0175">Coiled coil</keyword>
<reference evidence="4" key="2">
    <citation type="submission" date="2021-03" db="UniProtKB">
        <authorList>
            <consortium name="EnsemblPlants"/>
        </authorList>
    </citation>
    <scope>IDENTIFICATION</scope>
</reference>
<feature type="domain" description="Transposase (putative) gypsy type" evidence="3">
    <location>
        <begin position="69"/>
        <end position="122"/>
    </location>
</feature>
<dbReference type="AlphaFoldDB" id="A0A803PB44"/>
<dbReference type="Proteomes" id="UP000596661">
    <property type="component" value="Chromosome 3"/>
</dbReference>
<dbReference type="InterPro" id="IPR007321">
    <property type="entry name" value="Transposase_28"/>
</dbReference>
<evidence type="ECO:0000256" key="1">
    <source>
        <dbReference type="SAM" id="Coils"/>
    </source>
</evidence>
<dbReference type="Pfam" id="PF04195">
    <property type="entry name" value="Transposase_28"/>
    <property type="match status" value="1"/>
</dbReference>
<feature type="coiled-coil region" evidence="1">
    <location>
        <begin position="337"/>
        <end position="364"/>
    </location>
</feature>
<evidence type="ECO:0000313" key="5">
    <source>
        <dbReference type="Proteomes" id="UP000596661"/>
    </source>
</evidence>
<reference evidence="4" key="1">
    <citation type="submission" date="2018-11" db="EMBL/GenBank/DDBJ databases">
        <authorList>
            <person name="Grassa J C."/>
        </authorList>
    </citation>
    <scope>NUCLEOTIDE SEQUENCE [LARGE SCALE GENOMIC DNA]</scope>
</reference>
<evidence type="ECO:0000256" key="2">
    <source>
        <dbReference type="SAM" id="MobiDB-lite"/>
    </source>
</evidence>
<dbReference type="Gramene" id="evm.model.03.955">
    <property type="protein sequence ID" value="cds.evm.model.03.955"/>
    <property type="gene ID" value="evm.TU.03.955"/>
</dbReference>
<evidence type="ECO:0000259" key="3">
    <source>
        <dbReference type="Pfam" id="PF04195"/>
    </source>
</evidence>
<organism evidence="4 5">
    <name type="scientific">Cannabis sativa</name>
    <name type="common">Hemp</name>
    <name type="synonym">Marijuana</name>
    <dbReference type="NCBI Taxonomy" id="3483"/>
    <lineage>
        <taxon>Eukaryota</taxon>
        <taxon>Viridiplantae</taxon>
        <taxon>Streptophyta</taxon>
        <taxon>Embryophyta</taxon>
        <taxon>Tracheophyta</taxon>
        <taxon>Spermatophyta</taxon>
        <taxon>Magnoliopsida</taxon>
        <taxon>eudicotyledons</taxon>
        <taxon>Gunneridae</taxon>
        <taxon>Pentapetalae</taxon>
        <taxon>rosids</taxon>
        <taxon>fabids</taxon>
        <taxon>Rosales</taxon>
        <taxon>Cannabaceae</taxon>
        <taxon>Cannabis</taxon>
    </lineage>
</organism>
<dbReference type="EMBL" id="UZAU01000273">
    <property type="status" value="NOT_ANNOTATED_CDS"/>
    <property type="molecule type" value="Genomic_DNA"/>
</dbReference>
<feature type="region of interest" description="Disordered" evidence="2">
    <location>
        <begin position="1"/>
        <end position="22"/>
    </location>
</feature>
<protein>
    <recommendedName>
        <fullName evidence="3">Transposase (putative) gypsy type domain-containing protein</fullName>
    </recommendedName>
</protein>